<dbReference type="Gene3D" id="1.25.40.10">
    <property type="entry name" value="Tetratricopeptide repeat domain"/>
    <property type="match status" value="1"/>
</dbReference>
<dbReference type="Pfam" id="PF08238">
    <property type="entry name" value="Sel1"/>
    <property type="match status" value="3"/>
</dbReference>
<dbReference type="SMART" id="SM00020">
    <property type="entry name" value="Tryp_SPc"/>
    <property type="match status" value="1"/>
</dbReference>
<dbReference type="GO" id="GO:0004252">
    <property type="term" value="F:serine-type endopeptidase activity"/>
    <property type="evidence" value="ECO:0007669"/>
    <property type="project" value="InterPro"/>
</dbReference>
<dbReference type="SUPFAM" id="SSF50494">
    <property type="entry name" value="Trypsin-like serine proteases"/>
    <property type="match status" value="1"/>
</dbReference>
<dbReference type="PROSITE" id="PS00134">
    <property type="entry name" value="TRYPSIN_HIS"/>
    <property type="match status" value="1"/>
</dbReference>
<proteinExistence type="predicted"/>
<protein>
    <submittedName>
        <fullName evidence="2">Sel1 repeat-containing protein</fullName>
    </submittedName>
</protein>
<dbReference type="EMBL" id="LT629750">
    <property type="protein sequence ID" value="SDT55945.1"/>
    <property type="molecule type" value="Genomic_DNA"/>
</dbReference>
<dbReference type="RefSeq" id="WP_244548892.1">
    <property type="nucleotide sequence ID" value="NZ_LT629750.1"/>
</dbReference>
<dbReference type="GO" id="GO:0006508">
    <property type="term" value="P:proteolysis"/>
    <property type="evidence" value="ECO:0007669"/>
    <property type="project" value="InterPro"/>
</dbReference>
<dbReference type="PANTHER" id="PTHR11102">
    <property type="entry name" value="SEL-1-LIKE PROTEIN"/>
    <property type="match status" value="1"/>
</dbReference>
<dbReference type="InterPro" id="IPR050767">
    <property type="entry name" value="Sel1_AlgK"/>
</dbReference>
<evidence type="ECO:0000313" key="2">
    <source>
        <dbReference type="EMBL" id="SDT55945.1"/>
    </source>
</evidence>
<feature type="domain" description="Peptidase S1" evidence="1">
    <location>
        <begin position="234"/>
        <end position="450"/>
    </location>
</feature>
<dbReference type="InterPro" id="IPR018114">
    <property type="entry name" value="TRYPSIN_HIS"/>
</dbReference>
<dbReference type="Pfam" id="PF00089">
    <property type="entry name" value="Trypsin"/>
    <property type="match status" value="1"/>
</dbReference>
<dbReference type="SUPFAM" id="SSF81901">
    <property type="entry name" value="HCP-like"/>
    <property type="match status" value="1"/>
</dbReference>
<gene>
    <name evidence="2" type="ORF">SAMN05444158_7031</name>
</gene>
<name>A0A1H2BCG6_9BRAD</name>
<evidence type="ECO:0000313" key="3">
    <source>
        <dbReference type="Proteomes" id="UP000243904"/>
    </source>
</evidence>
<dbReference type="InterPro" id="IPR043504">
    <property type="entry name" value="Peptidase_S1_PA_chymotrypsin"/>
</dbReference>
<dbReference type="AlphaFoldDB" id="A0A1H2BCG6"/>
<dbReference type="InterPro" id="IPR006597">
    <property type="entry name" value="Sel1-like"/>
</dbReference>
<dbReference type="Proteomes" id="UP000243904">
    <property type="component" value="Chromosome I"/>
</dbReference>
<reference evidence="3" key="1">
    <citation type="submission" date="2016-10" db="EMBL/GenBank/DDBJ databases">
        <authorList>
            <person name="Varghese N."/>
            <person name="Submissions S."/>
        </authorList>
    </citation>
    <scope>NUCLEOTIDE SEQUENCE [LARGE SCALE GENOMIC DNA]</scope>
    <source>
        <strain evidence="3">GAS369</strain>
    </source>
</reference>
<evidence type="ECO:0000259" key="1">
    <source>
        <dbReference type="SMART" id="SM00020"/>
    </source>
</evidence>
<dbReference type="Gene3D" id="2.40.10.10">
    <property type="entry name" value="Trypsin-like serine proteases"/>
    <property type="match status" value="2"/>
</dbReference>
<dbReference type="InterPro" id="IPR011990">
    <property type="entry name" value="TPR-like_helical_dom_sf"/>
</dbReference>
<keyword evidence="3" id="KW-1185">Reference proteome</keyword>
<dbReference type="InterPro" id="IPR009003">
    <property type="entry name" value="Peptidase_S1_PA"/>
</dbReference>
<dbReference type="SMART" id="SM00671">
    <property type="entry name" value="SEL1"/>
    <property type="match status" value="3"/>
</dbReference>
<sequence>MNSPPAGHTVAILIVSLGGGRSGRMINAALVLLILVLGLVAPATAAELDDAVAAAHSGDYAPALRRLSLVAAKGDARAQFDIGFMHAYGWGVQRNPAEAITWYRKAADQGLQIAQHFLGLAYVNGEGVRPDDAEAARWFARATAQGFAQAQFMLGLMTLDGRGVPKDLVQGYAFLVMAGQGGVRSAVRVVHKLALTEAQHGQAQQIIDDWKPKPESLLAGIASPREEELLGLDRHIGEVVDPSTWPASAIGVVAVAYFNKGGWCTGTLVAPRIVLTAAHCLLNGTELIRPGNVHFLAGMNKGRTESSSAAERFIVAKDFVPTLRDKWTLDRSPADWALIVLKDAVPARPVAVKALTGEELRAATLAGTISEIGYGEERRYSPTALRNCRADLGKDNRLLIVQCLANFGYSGSPILVDINGVAAVVGIFSAFQEEQRLTIAASASQFEAAITDLNGAKAGPTR</sequence>
<dbReference type="PANTHER" id="PTHR11102:SF160">
    <property type="entry name" value="ERAD-ASSOCIATED E3 UBIQUITIN-PROTEIN LIGASE COMPONENT HRD3"/>
    <property type="match status" value="1"/>
</dbReference>
<accession>A0A1H2BCG6</accession>
<dbReference type="InterPro" id="IPR001254">
    <property type="entry name" value="Trypsin_dom"/>
</dbReference>
<organism evidence="2 3">
    <name type="scientific">Bradyrhizobium canariense</name>
    <dbReference type="NCBI Taxonomy" id="255045"/>
    <lineage>
        <taxon>Bacteria</taxon>
        <taxon>Pseudomonadati</taxon>
        <taxon>Pseudomonadota</taxon>
        <taxon>Alphaproteobacteria</taxon>
        <taxon>Hyphomicrobiales</taxon>
        <taxon>Nitrobacteraceae</taxon>
        <taxon>Bradyrhizobium</taxon>
    </lineage>
</organism>